<dbReference type="EMBL" id="JARIHO010000003">
    <property type="protein sequence ID" value="KAJ7363888.1"/>
    <property type="molecule type" value="Genomic_DNA"/>
</dbReference>
<comment type="caution">
    <text evidence="2">The sequence shown here is derived from an EMBL/GenBank/DDBJ whole genome shotgun (WGS) entry which is preliminary data.</text>
</comment>
<sequence length="206" mass="22383">MQPPTTTPTKTNMTAAEMVPDMNTAGHDARYCCLPPMREDFDDVVAIGNGYEFHLVSQGRQVGVWKNWTVAKSMVSGYLDSTHKGHHSYGSCVKEWQAHCQLGVHPHPVDPNFAKRKGPQAGGSSRPPRRSSSTPASRRTSGVLSAMGGSRPGGIRYFAIWGAGVVYSTKYAARHAFDDVVENGKDPELLSTDDFEVALAYAKGEI</sequence>
<protein>
    <submittedName>
        <fullName evidence="2">Uncharacterized protein</fullName>
    </submittedName>
</protein>
<dbReference type="Proteomes" id="UP001218218">
    <property type="component" value="Unassembled WGS sequence"/>
</dbReference>
<reference evidence="2" key="1">
    <citation type="submission" date="2023-03" db="EMBL/GenBank/DDBJ databases">
        <title>Massive genome expansion in bonnet fungi (Mycena s.s.) driven by repeated elements and novel gene families across ecological guilds.</title>
        <authorList>
            <consortium name="Lawrence Berkeley National Laboratory"/>
            <person name="Harder C.B."/>
            <person name="Miyauchi S."/>
            <person name="Viragh M."/>
            <person name="Kuo A."/>
            <person name="Thoen E."/>
            <person name="Andreopoulos B."/>
            <person name="Lu D."/>
            <person name="Skrede I."/>
            <person name="Drula E."/>
            <person name="Henrissat B."/>
            <person name="Morin E."/>
            <person name="Kohler A."/>
            <person name="Barry K."/>
            <person name="LaButti K."/>
            <person name="Morin E."/>
            <person name="Salamov A."/>
            <person name="Lipzen A."/>
            <person name="Mereny Z."/>
            <person name="Hegedus B."/>
            <person name="Baldrian P."/>
            <person name="Stursova M."/>
            <person name="Weitz H."/>
            <person name="Taylor A."/>
            <person name="Grigoriev I.V."/>
            <person name="Nagy L.G."/>
            <person name="Martin F."/>
            <person name="Kauserud H."/>
        </authorList>
    </citation>
    <scope>NUCLEOTIDE SEQUENCE</scope>
    <source>
        <strain evidence="2">CBHHK002</strain>
    </source>
</reference>
<dbReference type="AlphaFoldDB" id="A0AAD7ANR4"/>
<accession>A0AAD7ANR4</accession>
<evidence type="ECO:0000313" key="2">
    <source>
        <dbReference type="EMBL" id="KAJ7363888.1"/>
    </source>
</evidence>
<evidence type="ECO:0000256" key="1">
    <source>
        <dbReference type="SAM" id="MobiDB-lite"/>
    </source>
</evidence>
<feature type="compositionally biased region" description="Low complexity" evidence="1">
    <location>
        <begin position="122"/>
        <end position="142"/>
    </location>
</feature>
<organism evidence="2 3">
    <name type="scientific">Mycena albidolilacea</name>
    <dbReference type="NCBI Taxonomy" id="1033008"/>
    <lineage>
        <taxon>Eukaryota</taxon>
        <taxon>Fungi</taxon>
        <taxon>Dikarya</taxon>
        <taxon>Basidiomycota</taxon>
        <taxon>Agaricomycotina</taxon>
        <taxon>Agaricomycetes</taxon>
        <taxon>Agaricomycetidae</taxon>
        <taxon>Agaricales</taxon>
        <taxon>Marasmiineae</taxon>
        <taxon>Mycenaceae</taxon>
        <taxon>Mycena</taxon>
    </lineage>
</organism>
<proteinExistence type="predicted"/>
<evidence type="ECO:0000313" key="3">
    <source>
        <dbReference type="Proteomes" id="UP001218218"/>
    </source>
</evidence>
<feature type="region of interest" description="Disordered" evidence="1">
    <location>
        <begin position="107"/>
        <end position="147"/>
    </location>
</feature>
<keyword evidence="3" id="KW-1185">Reference proteome</keyword>
<name>A0AAD7ANR4_9AGAR</name>
<gene>
    <name evidence="2" type="ORF">DFH08DRAFT_949526</name>
</gene>